<reference evidence="5 6" key="1">
    <citation type="submission" date="2018-08" db="EMBL/GenBank/DDBJ databases">
        <title>Recombination of ecologically and evolutionarily significant loci maintains genetic cohesion in the Pseudomonas syringae species complex.</title>
        <authorList>
            <person name="Dillon M."/>
            <person name="Thakur S."/>
            <person name="Almeida R.N.D."/>
            <person name="Weir B.S."/>
            <person name="Guttman D.S."/>
        </authorList>
    </citation>
    <scope>NUCLEOTIDE SEQUENCE [LARGE SCALE GENOMIC DNA]</scope>
    <source>
        <strain evidence="5 6">ICMP 19473</strain>
    </source>
</reference>
<evidence type="ECO:0000256" key="3">
    <source>
        <dbReference type="ARBA" id="ARBA00022801"/>
    </source>
</evidence>
<organism evidence="5 6">
    <name type="scientific">Pseudomonas viridiflava</name>
    <name type="common">Phytomonas viridiflava</name>
    <dbReference type="NCBI Taxonomy" id="33069"/>
    <lineage>
        <taxon>Bacteria</taxon>
        <taxon>Pseudomonadati</taxon>
        <taxon>Pseudomonadota</taxon>
        <taxon>Gammaproteobacteria</taxon>
        <taxon>Pseudomonadales</taxon>
        <taxon>Pseudomonadaceae</taxon>
        <taxon>Pseudomonas</taxon>
    </lineage>
</organism>
<dbReference type="Gene3D" id="3.90.226.10">
    <property type="entry name" value="2-enoyl-CoA Hydratase, Chain A, domain 1"/>
    <property type="match status" value="1"/>
</dbReference>
<dbReference type="OrthoDB" id="9790967at2"/>
<dbReference type="RefSeq" id="WP_122206705.1">
    <property type="nucleotide sequence ID" value="NZ_JAAMQQ010000001.1"/>
</dbReference>
<accession>A0A3M5PJ15</accession>
<comment type="caution">
    <text evidence="5">The sequence shown here is derived from an EMBL/GenBank/DDBJ whole genome shotgun (WGS) entry which is preliminary data.</text>
</comment>
<gene>
    <name evidence="5" type="ORF">ALP40_02175</name>
</gene>
<dbReference type="PANTHER" id="PTHR43176">
    <property type="entry name" value="3-HYDROXYISOBUTYRYL-COA HYDROLASE-RELATED"/>
    <property type="match status" value="1"/>
</dbReference>
<evidence type="ECO:0000256" key="1">
    <source>
        <dbReference type="ARBA" id="ARBA00001709"/>
    </source>
</evidence>
<dbReference type="GO" id="GO:0003860">
    <property type="term" value="F:3-hydroxyisobutyryl-CoA hydrolase activity"/>
    <property type="evidence" value="ECO:0007669"/>
    <property type="project" value="UniProtKB-EC"/>
</dbReference>
<dbReference type="AlphaFoldDB" id="A0A3M5PJ15"/>
<dbReference type="GO" id="GO:0006574">
    <property type="term" value="P:L-valine catabolic process"/>
    <property type="evidence" value="ECO:0007669"/>
    <property type="project" value="TreeGrafter"/>
</dbReference>
<dbReference type="EC" id="3.1.2.4" evidence="2"/>
<dbReference type="GO" id="GO:0016853">
    <property type="term" value="F:isomerase activity"/>
    <property type="evidence" value="ECO:0007669"/>
    <property type="project" value="UniProtKB-KW"/>
</dbReference>
<dbReference type="CDD" id="cd06558">
    <property type="entry name" value="crotonase-like"/>
    <property type="match status" value="1"/>
</dbReference>
<comment type="catalytic activity">
    <reaction evidence="1">
        <text>3-hydroxy-2-methylpropanoyl-CoA + H2O = 3-hydroxy-2-methylpropanoate + CoA + H(+)</text>
        <dbReference type="Rhea" id="RHEA:20888"/>
        <dbReference type="ChEBI" id="CHEBI:11805"/>
        <dbReference type="ChEBI" id="CHEBI:15377"/>
        <dbReference type="ChEBI" id="CHEBI:15378"/>
        <dbReference type="ChEBI" id="CHEBI:57287"/>
        <dbReference type="ChEBI" id="CHEBI:57340"/>
        <dbReference type="EC" id="3.1.2.4"/>
    </reaction>
</comment>
<dbReference type="InterPro" id="IPR029045">
    <property type="entry name" value="ClpP/crotonase-like_dom_sf"/>
</dbReference>
<dbReference type="SUPFAM" id="SSF52096">
    <property type="entry name" value="ClpP/crotonase"/>
    <property type="match status" value="1"/>
</dbReference>
<protein>
    <recommendedName>
        <fullName evidence="2">3-hydroxyisobutyryl-CoA hydrolase</fullName>
        <ecNumber evidence="2">3.1.2.4</ecNumber>
    </recommendedName>
</protein>
<proteinExistence type="predicted"/>
<name>A0A3M5PJ15_PSEVI</name>
<dbReference type="Proteomes" id="UP000273854">
    <property type="component" value="Unassembled WGS sequence"/>
</dbReference>
<keyword evidence="3" id="KW-0378">Hydrolase</keyword>
<dbReference type="EMBL" id="RBTP01000012">
    <property type="protein sequence ID" value="RMT84580.1"/>
    <property type="molecule type" value="Genomic_DNA"/>
</dbReference>
<dbReference type="NCBIfam" id="NF004127">
    <property type="entry name" value="PRK05617.1"/>
    <property type="match status" value="1"/>
</dbReference>
<dbReference type="PANTHER" id="PTHR43176:SF3">
    <property type="entry name" value="3-HYDROXYISOBUTYRYL-COA HYDROLASE, MITOCHONDRIAL"/>
    <property type="match status" value="1"/>
</dbReference>
<dbReference type="InterPro" id="IPR032259">
    <property type="entry name" value="HIBYL-CoA-H"/>
</dbReference>
<evidence type="ECO:0000313" key="5">
    <source>
        <dbReference type="EMBL" id="RMT84580.1"/>
    </source>
</evidence>
<dbReference type="Pfam" id="PF16113">
    <property type="entry name" value="ECH_2"/>
    <property type="match status" value="1"/>
</dbReference>
<evidence type="ECO:0000313" key="6">
    <source>
        <dbReference type="Proteomes" id="UP000273854"/>
    </source>
</evidence>
<evidence type="ECO:0000256" key="2">
    <source>
        <dbReference type="ARBA" id="ARBA00011915"/>
    </source>
</evidence>
<sequence>MSSQASSAVSVRPPANRSAVVIEVRNHIGHLTLNRPAGLNALDLEMVRTLKQQLDAWADDDGIHAVVLRGSGDKAFCAGGDIRSLYDSHRNGQDLHLTFFAEEYALDLAIHGYRKPVMALMDGLVLGGGMGLVQGADLRVVTERSKLGMPEVAIGYFPDVGGSYFLSRLPGELGTWLGVTGTQIGAADALYCGLANWSMSSEMLPRLDHMLDHLKWKSTPLKDLQGAMAKLGTQRLPHPPLELLRPAIDHFFGLQDISSILEQLQEVTIGDTRQWALDTVKKMHSHSPIAMAVTLEMLRRGRHLSLHDCFAMELRLDRQWFEHGDLIEGIRALIIDKDKKPRWKHDRAQDVSAAHVERFFSGQET</sequence>
<keyword evidence="5" id="KW-0413">Isomerase</keyword>
<dbReference type="GO" id="GO:0005829">
    <property type="term" value="C:cytosol"/>
    <property type="evidence" value="ECO:0007669"/>
    <property type="project" value="TreeGrafter"/>
</dbReference>
<feature type="domain" description="Enoyl-CoA hydratase/isomerase" evidence="4">
    <location>
        <begin position="28"/>
        <end position="360"/>
    </location>
</feature>
<evidence type="ECO:0000259" key="4">
    <source>
        <dbReference type="Pfam" id="PF16113"/>
    </source>
</evidence>
<dbReference type="InterPro" id="IPR045004">
    <property type="entry name" value="ECH_dom"/>
</dbReference>